<sequence length="143" mass="15247">MAWIPKHTAEHLIGRTARLLTRVGDARLKSLGLTGAQLPVFAALQDGSTLSQTALARIAGVEQPTMAATLSRMERDGLIRREPDPADGRSSLIRLTPAAIAKLPALAALRTQAAEEALAGFDDAERKLLAGMLMRIVANVEKT</sequence>
<dbReference type="KEGG" id="pbor:BSF38_02875"/>
<evidence type="ECO:0000313" key="3">
    <source>
        <dbReference type="Proteomes" id="UP000186309"/>
    </source>
</evidence>
<dbReference type="OrthoDB" id="9799747at2"/>
<dbReference type="Proteomes" id="UP000186309">
    <property type="component" value="Chromosome"/>
</dbReference>
<dbReference type="PANTHER" id="PTHR33164:SF13">
    <property type="entry name" value="4-HYDROXYPHENYLACETATE CATABOLISM PROTEIN"/>
    <property type="match status" value="1"/>
</dbReference>
<dbReference type="GO" id="GO:0006950">
    <property type="term" value="P:response to stress"/>
    <property type="evidence" value="ECO:0007669"/>
    <property type="project" value="TreeGrafter"/>
</dbReference>
<dbReference type="PRINTS" id="PR00598">
    <property type="entry name" value="HTHMARR"/>
</dbReference>
<keyword evidence="3" id="KW-1185">Reference proteome</keyword>
<name>A0A1U7CR00_9BACT</name>
<dbReference type="Pfam" id="PF12802">
    <property type="entry name" value="MarR_2"/>
    <property type="match status" value="1"/>
</dbReference>
<dbReference type="AlphaFoldDB" id="A0A1U7CR00"/>
<accession>A0A1U7CR00</accession>
<reference evidence="3" key="1">
    <citation type="submission" date="2016-12" db="EMBL/GenBank/DDBJ databases">
        <title>Comparative genomics of four Isosphaeraceae planctomycetes: a common pool of plasmids and glycoside hydrolase genes.</title>
        <authorList>
            <person name="Ivanova A."/>
        </authorList>
    </citation>
    <scope>NUCLEOTIDE SEQUENCE [LARGE SCALE GENOMIC DNA]</scope>
    <source>
        <strain evidence="3">PX4</strain>
    </source>
</reference>
<feature type="domain" description="HTH marR-type" evidence="1">
    <location>
        <begin position="6"/>
        <end position="138"/>
    </location>
</feature>
<evidence type="ECO:0000313" key="2">
    <source>
        <dbReference type="EMBL" id="APW61361.1"/>
    </source>
</evidence>
<dbReference type="SUPFAM" id="SSF46785">
    <property type="entry name" value="Winged helix' DNA-binding domain"/>
    <property type="match status" value="1"/>
</dbReference>
<dbReference type="PROSITE" id="PS50995">
    <property type="entry name" value="HTH_MARR_2"/>
    <property type="match status" value="1"/>
</dbReference>
<protein>
    <submittedName>
        <fullName evidence="2">Transcriptional regulator SlyA</fullName>
    </submittedName>
</protein>
<gene>
    <name evidence="2" type="primary">slyA</name>
    <name evidence="2" type="ORF">BSF38_02875</name>
</gene>
<proteinExistence type="predicted"/>
<dbReference type="PANTHER" id="PTHR33164">
    <property type="entry name" value="TRANSCRIPTIONAL REGULATOR, MARR FAMILY"/>
    <property type="match status" value="1"/>
</dbReference>
<dbReference type="SMART" id="SM00347">
    <property type="entry name" value="HTH_MARR"/>
    <property type="match status" value="1"/>
</dbReference>
<dbReference type="Gene3D" id="1.10.10.10">
    <property type="entry name" value="Winged helix-like DNA-binding domain superfamily/Winged helix DNA-binding domain"/>
    <property type="match status" value="1"/>
</dbReference>
<dbReference type="InterPro" id="IPR039422">
    <property type="entry name" value="MarR/SlyA-like"/>
</dbReference>
<dbReference type="InterPro" id="IPR000835">
    <property type="entry name" value="HTH_MarR-typ"/>
</dbReference>
<dbReference type="GO" id="GO:0003700">
    <property type="term" value="F:DNA-binding transcription factor activity"/>
    <property type="evidence" value="ECO:0007669"/>
    <property type="project" value="InterPro"/>
</dbReference>
<dbReference type="RefSeq" id="WP_076346651.1">
    <property type="nucleotide sequence ID" value="NZ_CP019082.1"/>
</dbReference>
<dbReference type="EMBL" id="CP019082">
    <property type="protein sequence ID" value="APW61361.1"/>
    <property type="molecule type" value="Genomic_DNA"/>
</dbReference>
<dbReference type="InterPro" id="IPR036388">
    <property type="entry name" value="WH-like_DNA-bd_sf"/>
</dbReference>
<dbReference type="InterPro" id="IPR036390">
    <property type="entry name" value="WH_DNA-bd_sf"/>
</dbReference>
<evidence type="ECO:0000259" key="1">
    <source>
        <dbReference type="PROSITE" id="PS50995"/>
    </source>
</evidence>
<organism evidence="2 3">
    <name type="scientific">Paludisphaera borealis</name>
    <dbReference type="NCBI Taxonomy" id="1387353"/>
    <lineage>
        <taxon>Bacteria</taxon>
        <taxon>Pseudomonadati</taxon>
        <taxon>Planctomycetota</taxon>
        <taxon>Planctomycetia</taxon>
        <taxon>Isosphaerales</taxon>
        <taxon>Isosphaeraceae</taxon>
        <taxon>Paludisphaera</taxon>
    </lineage>
</organism>